<evidence type="ECO:0000256" key="2">
    <source>
        <dbReference type="SAM" id="SignalP"/>
    </source>
</evidence>
<feature type="compositionally biased region" description="Basic and acidic residues" evidence="1">
    <location>
        <begin position="185"/>
        <end position="217"/>
    </location>
</feature>
<evidence type="ECO:0000313" key="4">
    <source>
        <dbReference type="Proteomes" id="UP000217790"/>
    </source>
</evidence>
<feature type="region of interest" description="Disordered" evidence="1">
    <location>
        <begin position="154"/>
        <end position="237"/>
    </location>
</feature>
<dbReference type="EMBL" id="KZ293651">
    <property type="protein sequence ID" value="PBK96037.1"/>
    <property type="molecule type" value="Genomic_DNA"/>
</dbReference>
<keyword evidence="2" id="KW-0732">Signal</keyword>
<dbReference type="OrthoDB" id="2988687at2759"/>
<feature type="compositionally biased region" description="Basic and acidic residues" evidence="1">
    <location>
        <begin position="225"/>
        <end position="237"/>
    </location>
</feature>
<gene>
    <name evidence="3" type="ORF">ARMGADRAFT_1028259</name>
</gene>
<evidence type="ECO:0000313" key="3">
    <source>
        <dbReference type="EMBL" id="PBK96037.1"/>
    </source>
</evidence>
<feature type="compositionally biased region" description="Basic and acidic residues" evidence="1">
    <location>
        <begin position="303"/>
        <end position="319"/>
    </location>
</feature>
<dbReference type="Proteomes" id="UP000217790">
    <property type="component" value="Unassembled WGS sequence"/>
</dbReference>
<dbReference type="OMA" id="PACGIIM"/>
<proteinExistence type="predicted"/>
<reference evidence="4" key="1">
    <citation type="journal article" date="2017" name="Nat. Ecol. Evol.">
        <title>Genome expansion and lineage-specific genetic innovations in the forest pathogenic fungi Armillaria.</title>
        <authorList>
            <person name="Sipos G."/>
            <person name="Prasanna A.N."/>
            <person name="Walter M.C."/>
            <person name="O'Connor E."/>
            <person name="Balint B."/>
            <person name="Krizsan K."/>
            <person name="Kiss B."/>
            <person name="Hess J."/>
            <person name="Varga T."/>
            <person name="Slot J."/>
            <person name="Riley R."/>
            <person name="Boka B."/>
            <person name="Rigling D."/>
            <person name="Barry K."/>
            <person name="Lee J."/>
            <person name="Mihaltcheva S."/>
            <person name="LaButti K."/>
            <person name="Lipzen A."/>
            <person name="Waldron R."/>
            <person name="Moloney N.M."/>
            <person name="Sperisen C."/>
            <person name="Kredics L."/>
            <person name="Vagvoelgyi C."/>
            <person name="Patrignani A."/>
            <person name="Fitzpatrick D."/>
            <person name="Nagy I."/>
            <person name="Doyle S."/>
            <person name="Anderson J.B."/>
            <person name="Grigoriev I.V."/>
            <person name="Gueldener U."/>
            <person name="Muensterkoetter M."/>
            <person name="Nagy L.G."/>
        </authorList>
    </citation>
    <scope>NUCLEOTIDE SEQUENCE [LARGE SCALE GENOMIC DNA]</scope>
    <source>
        <strain evidence="4">Ar21-2</strain>
    </source>
</reference>
<keyword evidence="4" id="KW-1185">Reference proteome</keyword>
<accession>A0A2H3E3X1</accession>
<organism evidence="3 4">
    <name type="scientific">Armillaria gallica</name>
    <name type="common">Bulbous honey fungus</name>
    <name type="synonym">Armillaria bulbosa</name>
    <dbReference type="NCBI Taxonomy" id="47427"/>
    <lineage>
        <taxon>Eukaryota</taxon>
        <taxon>Fungi</taxon>
        <taxon>Dikarya</taxon>
        <taxon>Basidiomycota</taxon>
        <taxon>Agaricomycotina</taxon>
        <taxon>Agaricomycetes</taxon>
        <taxon>Agaricomycetidae</taxon>
        <taxon>Agaricales</taxon>
        <taxon>Marasmiineae</taxon>
        <taxon>Physalacriaceae</taxon>
        <taxon>Armillaria</taxon>
    </lineage>
</organism>
<feature type="compositionally biased region" description="Basic and acidic residues" evidence="1">
    <location>
        <begin position="160"/>
        <end position="173"/>
    </location>
</feature>
<evidence type="ECO:0000256" key="1">
    <source>
        <dbReference type="SAM" id="MobiDB-lite"/>
    </source>
</evidence>
<feature type="region of interest" description="Disordered" evidence="1">
    <location>
        <begin position="290"/>
        <end position="326"/>
    </location>
</feature>
<sequence>MMPSLSKIATWLIAASVAVIATGDDPGLGRYWPMTPLWFNGVGAPQPNENQGPPNGLFPFGQFQANPGLNVQNSWPNAYAYGQFRHPQPYGFMQVPTPIFYNGFASNQPIASDGTAAPPSIGEDIDMTPSMAPDANELGHDIPVNAIAGPSRMHAGISSRNREPAVHAADQPRWRSPSSRRDHHRRDADVDSDDSVKDQGRKGKQKVMDAEMEERRYAKERRQRRNDELDREHARRRAEREDIPWHIVEMQERELHDSRGSRGDSTAAALWQQIALSLELMQKLSNLERGASKNRGHGGSMVRGRDPARIGRGGRERITTSHQEQSADVVAPIPIKTQHLPDKDIHDELLDLYDQRRFGHIISDERVTLEERIANLSTDLPAMPLLDGSYLPCAPDDHPMADIIAGVGLSRDDPTKDMKLLNSVQAARKFIEQWTWRLRHPGRLPSWLNTFRFKDGTMLSERDNSFRGMYGPGFTYDSCTNTMYTDREAVDAAGAMAKGIEYATPRNMESCTNPRGFPMNRQEVQELRDLRHSMLRPYFVELDPRYRVTGAGSVNGSAGILCPVDGTLDDWCQYVAHHFRPGGLNPACGIIMDTSHRVSYTSTWGMVLLRLLHPDDVKNYYSWYLAGIAFRPQFYLDFIRRWNRDRPQEIPIMVASGEPVLRQMVYNGAGENISELDMVQHLVACSITQSMMDNMYPWALTTMEIWSLSGRNGFNDTVSHASPMIFMDGGLQAQKTLTVLGQCCTMKDTSTILGQFTHLTLGTSADRIENNEDTVMTAMGDTSVETMPNSTVDNAMDNNALDSDANTSDLVDELDKTHIALRAQSE</sequence>
<dbReference type="InParanoid" id="A0A2H3E3X1"/>
<feature type="signal peptide" evidence="2">
    <location>
        <begin position="1"/>
        <end position="23"/>
    </location>
</feature>
<feature type="chain" id="PRO_5013763024" evidence="2">
    <location>
        <begin position="24"/>
        <end position="826"/>
    </location>
</feature>
<dbReference type="AlphaFoldDB" id="A0A2H3E3X1"/>
<name>A0A2H3E3X1_ARMGA</name>
<protein>
    <submittedName>
        <fullName evidence="3">Uncharacterized protein</fullName>
    </submittedName>
</protein>